<reference evidence="1 2" key="2">
    <citation type="submission" date="2018-11" db="EMBL/GenBank/DDBJ databases">
        <authorList>
            <consortium name="Pathogen Informatics"/>
        </authorList>
    </citation>
    <scope>NUCLEOTIDE SEQUENCE [LARGE SCALE GENOMIC DNA]</scope>
    <source>
        <strain evidence="1 2">Egypt</strain>
    </source>
</reference>
<evidence type="ECO:0000313" key="3">
    <source>
        <dbReference type="WBParaSite" id="ECPE_0001087401-mRNA-1"/>
    </source>
</evidence>
<dbReference type="WBParaSite" id="ECPE_0001087401-mRNA-1">
    <property type="protein sequence ID" value="ECPE_0001087401-mRNA-1"/>
    <property type="gene ID" value="ECPE_0001087401"/>
</dbReference>
<gene>
    <name evidence="1" type="ORF">ECPE_LOCUS10840</name>
</gene>
<dbReference type="Proteomes" id="UP000272942">
    <property type="component" value="Unassembled WGS sequence"/>
</dbReference>
<dbReference type="EMBL" id="UZAN01049785">
    <property type="protein sequence ID" value="VDP87707.1"/>
    <property type="molecule type" value="Genomic_DNA"/>
</dbReference>
<reference evidence="3" key="1">
    <citation type="submission" date="2016-06" db="UniProtKB">
        <authorList>
            <consortium name="WormBaseParasite"/>
        </authorList>
    </citation>
    <scope>IDENTIFICATION</scope>
</reference>
<evidence type="ECO:0000313" key="2">
    <source>
        <dbReference type="Proteomes" id="UP000272942"/>
    </source>
</evidence>
<name>A0A183AV55_9TREM</name>
<accession>A0A183AV55</accession>
<proteinExistence type="predicted"/>
<keyword evidence="2" id="KW-1185">Reference proteome</keyword>
<sequence length="61" mass="7217">MLTRLEKQLSALCQDLRMKHETMSIYREVINIRKRLERPPQTRFPPCPLLPNGIVRNPAVF</sequence>
<organism evidence="3">
    <name type="scientific">Echinostoma caproni</name>
    <dbReference type="NCBI Taxonomy" id="27848"/>
    <lineage>
        <taxon>Eukaryota</taxon>
        <taxon>Metazoa</taxon>
        <taxon>Spiralia</taxon>
        <taxon>Lophotrochozoa</taxon>
        <taxon>Platyhelminthes</taxon>
        <taxon>Trematoda</taxon>
        <taxon>Digenea</taxon>
        <taxon>Plagiorchiida</taxon>
        <taxon>Echinostomata</taxon>
        <taxon>Echinostomatoidea</taxon>
        <taxon>Echinostomatidae</taxon>
        <taxon>Echinostoma</taxon>
    </lineage>
</organism>
<dbReference type="AlphaFoldDB" id="A0A183AV55"/>
<protein>
    <submittedName>
        <fullName evidence="3">USE1-like protein</fullName>
    </submittedName>
</protein>
<dbReference type="OrthoDB" id="440745at2759"/>
<evidence type="ECO:0000313" key="1">
    <source>
        <dbReference type="EMBL" id="VDP87707.1"/>
    </source>
</evidence>